<organism evidence="2 3">
    <name type="scientific">Bacillus phage vB_BcM_Sam112</name>
    <dbReference type="NCBI Taxonomy" id="2663324"/>
    <lineage>
        <taxon>Viruses</taxon>
        <taxon>Duplodnaviria</taxon>
        <taxon>Heunggongvirae</taxon>
        <taxon>Uroviricota</taxon>
        <taxon>Caudoviricetes</taxon>
        <taxon>Trautnerviridae</taxon>
        <taxon>Prospektnaukivirus</taxon>
        <taxon>Prospektnaukivirus sam112</taxon>
    </lineage>
</organism>
<evidence type="ECO:0000313" key="3">
    <source>
        <dbReference type="Proteomes" id="UP000343370"/>
    </source>
</evidence>
<keyword evidence="3" id="KW-1185">Reference proteome</keyword>
<dbReference type="EMBL" id="MN604230">
    <property type="protein sequence ID" value="QGF21754.1"/>
    <property type="molecule type" value="Genomic_DNA"/>
</dbReference>
<reference evidence="2 3" key="1">
    <citation type="submission" date="2019-10" db="EMBL/GenBank/DDBJ databases">
        <authorList>
            <person name="Kazantseva O."/>
            <person name="Piligrimova E."/>
            <person name="Shadrin A."/>
            <person name="Zagorodny V."/>
        </authorList>
    </citation>
    <scope>NUCLEOTIDE SEQUENCE [LARGE SCALE GENOMIC DNA]</scope>
</reference>
<proteinExistence type="predicted"/>
<feature type="region of interest" description="Disordered" evidence="1">
    <location>
        <begin position="77"/>
        <end position="108"/>
    </location>
</feature>
<evidence type="ECO:0000256" key="1">
    <source>
        <dbReference type="SAM" id="MobiDB-lite"/>
    </source>
</evidence>
<dbReference type="Proteomes" id="UP000343370">
    <property type="component" value="Segment"/>
</dbReference>
<sequence>MKKAIATISNRFFKFAEGLKRILAKEAEEKAPVIAPIAPEKIVIQVGDIAHSPEIIDAANWTYSTYAEPSDEWERQIRKPNRINKKMSYKKKKSQAKNWDKWKRKGVN</sequence>
<name>A0A5Q2F8B2_9CAUD</name>
<protein>
    <submittedName>
        <fullName evidence="2">Uncharacterized protein</fullName>
    </submittedName>
</protein>
<feature type="compositionally biased region" description="Basic residues" evidence="1">
    <location>
        <begin position="78"/>
        <end position="95"/>
    </location>
</feature>
<gene>
    <name evidence="2" type="ORF">Sam112_gp52</name>
</gene>
<accession>A0A5Q2F8B2</accession>
<evidence type="ECO:0000313" key="2">
    <source>
        <dbReference type="EMBL" id="QGF21754.1"/>
    </source>
</evidence>